<feature type="domain" description="HEPN" evidence="2">
    <location>
        <begin position="9"/>
        <end position="129"/>
    </location>
</feature>
<dbReference type="Pfam" id="PF05168">
    <property type="entry name" value="HEPN"/>
    <property type="match status" value="1"/>
</dbReference>
<sequence length="139" mass="14984">MTSQTKKSVRELMEKARRAAKSADLLYKAGDFDGAANRSYYAMHDAAKAALLAIDAPCEVETIKTHHGLIAAFGLHVVKIGKVPAEFGRKLNEAENLRMIADYHGGQTSQAVAKQLVGTADAFAKEVEKRVTKTLGIGL</sequence>
<dbReference type="AlphaFoldDB" id="E6QBB9"/>
<dbReference type="PANTHER" id="PTHR36565:SF1">
    <property type="entry name" value="UPF0332 PROTEIN TM_1000"/>
    <property type="match status" value="1"/>
</dbReference>
<protein>
    <submittedName>
        <fullName evidence="3">HEPN domain protein</fullName>
    </submittedName>
</protein>
<name>E6QBB9_9ZZZZ</name>
<evidence type="ECO:0000313" key="3">
    <source>
        <dbReference type="EMBL" id="CBI04495.1"/>
    </source>
</evidence>
<organism evidence="3">
    <name type="scientific">mine drainage metagenome</name>
    <dbReference type="NCBI Taxonomy" id="410659"/>
    <lineage>
        <taxon>unclassified sequences</taxon>
        <taxon>metagenomes</taxon>
        <taxon>ecological metagenomes</taxon>
    </lineage>
</organism>
<dbReference type="InterPro" id="IPR052226">
    <property type="entry name" value="UPF0332_toxin"/>
</dbReference>
<reference evidence="3" key="1">
    <citation type="submission" date="2009-10" db="EMBL/GenBank/DDBJ databases">
        <title>Diversity of trophic interactions inside an arsenic-rich microbial ecosystem.</title>
        <authorList>
            <person name="Bertin P.N."/>
            <person name="Heinrich-Salmeron A."/>
            <person name="Pelletier E."/>
            <person name="Goulhen-Chollet F."/>
            <person name="Arsene-Ploetze F."/>
            <person name="Gallien S."/>
            <person name="Calteau A."/>
            <person name="Vallenet D."/>
            <person name="Casiot C."/>
            <person name="Chane-Woon-Ming B."/>
            <person name="Giloteaux L."/>
            <person name="Barakat M."/>
            <person name="Bonnefoy V."/>
            <person name="Bruneel O."/>
            <person name="Chandler M."/>
            <person name="Cleiss J."/>
            <person name="Duran R."/>
            <person name="Elbaz-Poulichet F."/>
            <person name="Fonknechten N."/>
            <person name="Lauga B."/>
            <person name="Mornico D."/>
            <person name="Ortet P."/>
            <person name="Schaeffer C."/>
            <person name="Siguier P."/>
            <person name="Alexander Thil Smith A."/>
            <person name="Van Dorsselaer A."/>
            <person name="Weissenbach J."/>
            <person name="Medigue C."/>
            <person name="Le Paslier D."/>
        </authorList>
    </citation>
    <scope>NUCLEOTIDE SEQUENCE</scope>
</reference>
<evidence type="ECO:0000256" key="1">
    <source>
        <dbReference type="ARBA" id="ARBA00038248"/>
    </source>
</evidence>
<dbReference type="InterPro" id="IPR007842">
    <property type="entry name" value="HEPN_dom"/>
</dbReference>
<dbReference type="Gene3D" id="1.20.120.330">
    <property type="entry name" value="Nucleotidyltransferases domain 2"/>
    <property type="match status" value="1"/>
</dbReference>
<accession>E6QBB9</accession>
<evidence type="ECO:0000259" key="2">
    <source>
        <dbReference type="Pfam" id="PF05168"/>
    </source>
</evidence>
<dbReference type="EMBL" id="CABP01000068">
    <property type="protein sequence ID" value="CBI04495.1"/>
    <property type="molecule type" value="Genomic_DNA"/>
</dbReference>
<proteinExistence type="inferred from homology"/>
<gene>
    <name evidence="3" type="ORF">CARN5_2061</name>
</gene>
<comment type="similarity">
    <text evidence="1">Belongs to the UPF0332 family.</text>
</comment>
<comment type="caution">
    <text evidence="3">The sequence shown here is derived from an EMBL/GenBank/DDBJ whole genome shotgun (WGS) entry which is preliminary data.</text>
</comment>
<dbReference type="PANTHER" id="PTHR36565">
    <property type="entry name" value="UPF0332 PROTEIN TM_1000"/>
    <property type="match status" value="1"/>
</dbReference>